<evidence type="ECO:0000313" key="1">
    <source>
        <dbReference type="Proteomes" id="UP000087171"/>
    </source>
</evidence>
<evidence type="ECO:0000313" key="2">
    <source>
        <dbReference type="RefSeq" id="XP_004500021.1"/>
    </source>
</evidence>
<dbReference type="RefSeq" id="XP_004500021.1">
    <property type="nucleotide sequence ID" value="XM_004499964.1"/>
</dbReference>
<gene>
    <name evidence="2" type="primary">LOC101489633</name>
</gene>
<dbReference type="eggNOG" id="KOG0017">
    <property type="taxonomic scope" value="Eukaryota"/>
</dbReference>
<dbReference type="Proteomes" id="UP000087171">
    <property type="component" value="Chromosome Ca5"/>
</dbReference>
<dbReference type="AlphaFoldDB" id="A0A1S2Y696"/>
<protein>
    <submittedName>
        <fullName evidence="2">Uncharacterized protein LOC101489633</fullName>
    </submittedName>
</protein>
<organism evidence="1 2">
    <name type="scientific">Cicer arietinum</name>
    <name type="common">Chickpea</name>
    <name type="synonym">Garbanzo</name>
    <dbReference type="NCBI Taxonomy" id="3827"/>
    <lineage>
        <taxon>Eukaryota</taxon>
        <taxon>Viridiplantae</taxon>
        <taxon>Streptophyta</taxon>
        <taxon>Embryophyta</taxon>
        <taxon>Tracheophyta</taxon>
        <taxon>Spermatophyta</taxon>
        <taxon>Magnoliopsida</taxon>
        <taxon>eudicotyledons</taxon>
        <taxon>Gunneridae</taxon>
        <taxon>Pentapetalae</taxon>
        <taxon>rosids</taxon>
        <taxon>fabids</taxon>
        <taxon>Fabales</taxon>
        <taxon>Fabaceae</taxon>
        <taxon>Papilionoideae</taxon>
        <taxon>50 kb inversion clade</taxon>
        <taxon>NPAAA clade</taxon>
        <taxon>Hologalegina</taxon>
        <taxon>IRL clade</taxon>
        <taxon>Cicereae</taxon>
        <taxon>Cicer</taxon>
    </lineage>
</organism>
<reference evidence="2" key="2">
    <citation type="submission" date="2025-08" db="UniProtKB">
        <authorList>
            <consortium name="RefSeq"/>
        </authorList>
    </citation>
    <scope>IDENTIFICATION</scope>
    <source>
        <tissue evidence="2">Etiolated seedlings</tissue>
    </source>
</reference>
<dbReference type="KEGG" id="cam:101489633"/>
<dbReference type="OrthoDB" id="1408296at2759"/>
<keyword evidence="1" id="KW-1185">Reference proteome</keyword>
<accession>A0A1S2Y696</accession>
<dbReference type="GeneID" id="101489633"/>
<dbReference type="PaxDb" id="3827-XP_004500021.1"/>
<reference evidence="1" key="1">
    <citation type="journal article" date="2013" name="Nat. Biotechnol.">
        <title>Draft genome sequence of chickpea (Cicer arietinum) provides a resource for trait improvement.</title>
        <authorList>
            <person name="Varshney R.K."/>
            <person name="Song C."/>
            <person name="Saxena R.K."/>
            <person name="Azam S."/>
            <person name="Yu S."/>
            <person name="Sharpe A.G."/>
            <person name="Cannon S."/>
            <person name="Baek J."/>
            <person name="Rosen B.D."/>
            <person name="Tar'an B."/>
            <person name="Millan T."/>
            <person name="Zhang X."/>
            <person name="Ramsay L.D."/>
            <person name="Iwata A."/>
            <person name="Wang Y."/>
            <person name="Nelson W."/>
            <person name="Farmer A.D."/>
            <person name="Gaur P.M."/>
            <person name="Soderlund C."/>
            <person name="Penmetsa R.V."/>
            <person name="Xu C."/>
            <person name="Bharti A.K."/>
            <person name="He W."/>
            <person name="Winter P."/>
            <person name="Zhao S."/>
            <person name="Hane J.K."/>
            <person name="Carrasquilla-Garcia N."/>
            <person name="Condie J.A."/>
            <person name="Upadhyaya H.D."/>
            <person name="Luo M.C."/>
            <person name="Thudi M."/>
            <person name="Gowda C.L."/>
            <person name="Singh N.P."/>
            <person name="Lichtenzveig J."/>
            <person name="Gali K.K."/>
            <person name="Rubio J."/>
            <person name="Nadarajan N."/>
            <person name="Dolezel J."/>
            <person name="Bansal K.C."/>
            <person name="Xu X."/>
            <person name="Edwards D."/>
            <person name="Zhang G."/>
            <person name="Kahl G."/>
            <person name="Gil J."/>
            <person name="Singh K.B."/>
            <person name="Datta S.K."/>
            <person name="Jackson S.A."/>
            <person name="Wang J."/>
            <person name="Cook D.R."/>
        </authorList>
    </citation>
    <scope>NUCLEOTIDE SEQUENCE [LARGE SCALE GENOMIC DNA]</scope>
    <source>
        <strain evidence="1">cv. CDC Frontier</strain>
    </source>
</reference>
<dbReference type="PANTHER" id="PTHR34222:SF99">
    <property type="entry name" value="PROTEIN, PUTATIVE-RELATED"/>
    <property type="match status" value="1"/>
</dbReference>
<proteinExistence type="predicted"/>
<sequence length="302" mass="34878">MKCTLSSKKKIQFINGLLIQPSYSYLDHDLWDRTNNMVISWITRTLSHVSQSIIFIDSAFDLWSDLCDRFTKDNHFCLFDLLRDLHSIKQGDCNLSTFFINLKILWDELEDLRPTPSCTCYVPCTCKLTIVVRSFKDQEYVTCFLKGLNDNYSNIRTKILLMENLPSIIKVYSLVAQQEPTSNPSPPNSDVVSVNYGTTNYRNTQQVGRGRVRPQPKSQMFCTHCHKTNHTVDSCYFEHGFSLGNHLNKNHNHNSLPPFEIKSTSPSNSILEDHSPSISREDYHYLVNLLQSSKKETHNKKT</sequence>
<name>A0A1S2Y696_CICAR</name>
<dbReference type="PANTHER" id="PTHR34222">
    <property type="entry name" value="GAG_PRE-INTEGRS DOMAIN-CONTAINING PROTEIN"/>
    <property type="match status" value="1"/>
</dbReference>